<keyword evidence="3 5" id="KW-1133">Transmembrane helix</keyword>
<feature type="transmembrane region" description="Helical" evidence="5">
    <location>
        <begin position="34"/>
        <end position="54"/>
    </location>
</feature>
<protein>
    <submittedName>
        <fullName evidence="7">Integral membrane protein</fullName>
    </submittedName>
</protein>
<proteinExistence type="predicted"/>
<keyword evidence="4 5" id="KW-0472">Membrane</keyword>
<feature type="transmembrane region" description="Helical" evidence="5">
    <location>
        <begin position="66"/>
        <end position="84"/>
    </location>
</feature>
<evidence type="ECO:0000259" key="6">
    <source>
        <dbReference type="Pfam" id="PF01284"/>
    </source>
</evidence>
<keyword evidence="8" id="KW-1185">Reference proteome</keyword>
<gene>
    <name evidence="7" type="ORF">DHEL01_v211345</name>
</gene>
<dbReference type="GO" id="GO:0016020">
    <property type="term" value="C:membrane"/>
    <property type="evidence" value="ECO:0007669"/>
    <property type="project" value="UniProtKB-SubCell"/>
</dbReference>
<dbReference type="Proteomes" id="UP000094444">
    <property type="component" value="Unassembled WGS sequence"/>
</dbReference>
<dbReference type="AlphaFoldDB" id="A0A2P5HJ36"/>
<evidence type="ECO:0000256" key="1">
    <source>
        <dbReference type="ARBA" id="ARBA00004141"/>
    </source>
</evidence>
<comment type="caution">
    <text evidence="7">The sequence shown here is derived from an EMBL/GenBank/DDBJ whole genome shotgun (WGS) entry which is preliminary data.</text>
</comment>
<feature type="domain" description="MARVEL" evidence="6">
    <location>
        <begin position="27"/>
        <end position="126"/>
    </location>
</feature>
<dbReference type="PANTHER" id="PTHR39608">
    <property type="entry name" value="INTEGRAL MEMBRANE PROTEIN (AFU_ORTHOLOGUE AFUA_5G08640)"/>
    <property type="match status" value="1"/>
</dbReference>
<sequence length="152" mass="17181">MILTLCCHRGWYNRKPPACEQGPVVLDTGPLPRFIYTEVVAGLSILLALLWLLPFSGSLIHWPVDLVISFCWFAAFGLLVDWLGGRCGDTFDWSGLGFRGNNCGSWKAGEAFAFLSAVCWLVSALLGIYWTRRHIASGTEPTRRRRWYRSRV</sequence>
<name>A0A2P5HJ36_DIAHE</name>
<evidence type="ECO:0000256" key="3">
    <source>
        <dbReference type="ARBA" id="ARBA00022989"/>
    </source>
</evidence>
<evidence type="ECO:0000313" key="8">
    <source>
        <dbReference type="Proteomes" id="UP000094444"/>
    </source>
</evidence>
<organism evidence="7 8">
    <name type="scientific">Diaporthe helianthi</name>
    <dbReference type="NCBI Taxonomy" id="158607"/>
    <lineage>
        <taxon>Eukaryota</taxon>
        <taxon>Fungi</taxon>
        <taxon>Dikarya</taxon>
        <taxon>Ascomycota</taxon>
        <taxon>Pezizomycotina</taxon>
        <taxon>Sordariomycetes</taxon>
        <taxon>Sordariomycetidae</taxon>
        <taxon>Diaporthales</taxon>
        <taxon>Diaporthaceae</taxon>
        <taxon>Diaporthe</taxon>
    </lineage>
</organism>
<feature type="transmembrane region" description="Helical" evidence="5">
    <location>
        <begin position="111"/>
        <end position="130"/>
    </location>
</feature>
<comment type="subcellular location">
    <subcellularLocation>
        <location evidence="1">Membrane</location>
        <topology evidence="1">Multi-pass membrane protein</topology>
    </subcellularLocation>
</comment>
<evidence type="ECO:0000256" key="5">
    <source>
        <dbReference type="SAM" id="Phobius"/>
    </source>
</evidence>
<dbReference type="Pfam" id="PF01284">
    <property type="entry name" value="MARVEL"/>
    <property type="match status" value="1"/>
</dbReference>
<evidence type="ECO:0000256" key="4">
    <source>
        <dbReference type="ARBA" id="ARBA00023136"/>
    </source>
</evidence>
<reference evidence="7" key="1">
    <citation type="submission" date="2017-09" db="EMBL/GenBank/DDBJ databases">
        <title>Polyketide synthases of a Diaporthe helianthi virulent isolate.</title>
        <authorList>
            <person name="Baroncelli R."/>
        </authorList>
    </citation>
    <scope>NUCLEOTIDE SEQUENCE [LARGE SCALE GENOMIC DNA]</scope>
    <source>
        <strain evidence="7">7/96</strain>
    </source>
</reference>
<evidence type="ECO:0000256" key="2">
    <source>
        <dbReference type="ARBA" id="ARBA00022692"/>
    </source>
</evidence>
<dbReference type="OrthoDB" id="4074965at2759"/>
<accession>A0A2P5HJ36</accession>
<dbReference type="PANTHER" id="PTHR39608:SF1">
    <property type="entry name" value="INTEGRAL MEMBRANE PROTEIN (AFU_ORTHOLOGUE AFUA_5G08640)"/>
    <property type="match status" value="1"/>
</dbReference>
<evidence type="ECO:0000313" key="7">
    <source>
        <dbReference type="EMBL" id="POS70262.1"/>
    </source>
</evidence>
<dbReference type="EMBL" id="MAVT02001713">
    <property type="protein sequence ID" value="POS70262.1"/>
    <property type="molecule type" value="Genomic_DNA"/>
</dbReference>
<dbReference type="InParanoid" id="A0A2P5HJ36"/>
<dbReference type="InterPro" id="IPR008253">
    <property type="entry name" value="Marvel"/>
</dbReference>
<keyword evidence="2 5" id="KW-0812">Transmembrane</keyword>